<organism evidence="1 2">
    <name type="scientific">Paracoccus aestuarii</name>
    <dbReference type="NCBI Taxonomy" id="453842"/>
    <lineage>
        <taxon>Bacteria</taxon>
        <taxon>Pseudomonadati</taxon>
        <taxon>Pseudomonadota</taxon>
        <taxon>Alphaproteobacteria</taxon>
        <taxon>Rhodobacterales</taxon>
        <taxon>Paracoccaceae</taxon>
        <taxon>Paracoccus</taxon>
    </lineage>
</organism>
<dbReference type="Pfam" id="PF20242">
    <property type="entry name" value="Emfourin"/>
    <property type="match status" value="1"/>
</dbReference>
<proteinExistence type="predicted"/>
<dbReference type="RefSeq" id="WP_119886818.1">
    <property type="nucleotide sequence ID" value="NZ_CP067169.1"/>
</dbReference>
<name>A0A418ZUM2_9RHOB</name>
<comment type="caution">
    <text evidence="1">The sequence shown here is derived from an EMBL/GenBank/DDBJ whole genome shotgun (WGS) entry which is preliminary data.</text>
</comment>
<dbReference type="InterPro" id="IPR049457">
    <property type="entry name" value="Emfourin"/>
</dbReference>
<dbReference type="OrthoDB" id="7774671at2"/>
<reference evidence="1 2" key="1">
    <citation type="submission" date="2018-09" db="EMBL/GenBank/DDBJ databases">
        <title>Paracoccus onubensis nov. sp. a moderate halophilic bacterium isolated from Gruta de las Maravillas (Aracena, Spain).</title>
        <authorList>
            <person name="Jurado V."/>
            <person name="Gutierrez-Patricio S."/>
            <person name="Gonzalez-Pimentel J.L."/>
            <person name="Laiz L."/>
            <person name="Saiz-Jimenez C."/>
        </authorList>
    </citation>
    <scope>NUCLEOTIDE SEQUENCE [LARGE SCALE GENOMIC DNA]</scope>
    <source>
        <strain evidence="1 2">DSM 19484</strain>
    </source>
</reference>
<accession>A0A418ZUM2</accession>
<protein>
    <submittedName>
        <fullName evidence="1">Uncharacterized protein</fullName>
    </submittedName>
</protein>
<dbReference type="EMBL" id="QZEV01000065">
    <property type="protein sequence ID" value="RJL01508.1"/>
    <property type="molecule type" value="Genomic_DNA"/>
</dbReference>
<dbReference type="AlphaFoldDB" id="A0A418ZUM2"/>
<keyword evidence="2" id="KW-1185">Reference proteome</keyword>
<evidence type="ECO:0000313" key="2">
    <source>
        <dbReference type="Proteomes" id="UP000285530"/>
    </source>
</evidence>
<dbReference type="Proteomes" id="UP000285530">
    <property type="component" value="Unassembled WGS sequence"/>
</dbReference>
<evidence type="ECO:0000313" key="1">
    <source>
        <dbReference type="EMBL" id="RJL01508.1"/>
    </source>
</evidence>
<sequence>MIIEIRSQGGFAGIGLPDLRRIDTDNQPPPRREALCRAFRPENLAHLARSPCPRGPDGMRYAITVTTAAAHSFTLSEAQIPPEMLDLIDAAE</sequence>
<gene>
    <name evidence="1" type="ORF">D3P06_12220</name>
</gene>